<dbReference type="Proteomes" id="UP000651057">
    <property type="component" value="Unassembled WGS sequence"/>
</dbReference>
<dbReference type="PANTHER" id="PTHR12149:SF8">
    <property type="entry name" value="PROTEIN-RIBULOSAMINE 3-KINASE"/>
    <property type="match status" value="1"/>
</dbReference>
<gene>
    <name evidence="4" type="ORF">JJQ60_08430</name>
</gene>
<comment type="caution">
    <text evidence="4">The sequence shown here is derived from an EMBL/GenBank/DDBJ whole genome shotgun (WGS) entry which is preliminary data.</text>
</comment>
<dbReference type="GO" id="GO:0004672">
    <property type="term" value="F:protein kinase activity"/>
    <property type="evidence" value="ECO:0007669"/>
    <property type="project" value="InterPro"/>
</dbReference>
<comment type="similarity">
    <text evidence="1 2">Belongs to the fructosamine kinase family.</text>
</comment>
<dbReference type="GO" id="GO:0005524">
    <property type="term" value="F:ATP binding"/>
    <property type="evidence" value="ECO:0007669"/>
    <property type="project" value="InterPro"/>
</dbReference>
<name>A0A937A367_9FLAO</name>
<dbReference type="Gene3D" id="3.30.200.20">
    <property type="entry name" value="Phosphorylase Kinase, domain 1"/>
    <property type="match status" value="1"/>
</dbReference>
<keyword evidence="2 4" id="KW-0418">Kinase</keyword>
<reference evidence="4" key="1">
    <citation type="submission" date="2021-01" db="EMBL/GenBank/DDBJ databases">
        <authorList>
            <person name="Zhong Y.L."/>
        </authorList>
    </citation>
    <scope>NUCLEOTIDE SEQUENCE</scope>
    <source>
        <strain evidence="4">KCTC 23302</strain>
    </source>
</reference>
<dbReference type="Gene3D" id="3.90.1200.10">
    <property type="match status" value="1"/>
</dbReference>
<evidence type="ECO:0000313" key="4">
    <source>
        <dbReference type="EMBL" id="MBL0683539.1"/>
    </source>
</evidence>
<dbReference type="InterPro" id="IPR016477">
    <property type="entry name" value="Fructo-/Ketosamine-3-kinase"/>
</dbReference>
<dbReference type="EMBL" id="JAERQJ010000003">
    <property type="protein sequence ID" value="MBL0683539.1"/>
    <property type="molecule type" value="Genomic_DNA"/>
</dbReference>
<dbReference type="RefSeq" id="WP_201918629.1">
    <property type="nucleotide sequence ID" value="NZ_BAABAX010000005.1"/>
</dbReference>
<dbReference type="InterPro" id="IPR011009">
    <property type="entry name" value="Kinase-like_dom_sf"/>
</dbReference>
<dbReference type="AlphaFoldDB" id="A0A937A367"/>
<evidence type="ECO:0000256" key="2">
    <source>
        <dbReference type="PIRNR" id="PIRNR006221"/>
    </source>
</evidence>
<dbReference type="InterPro" id="IPR000719">
    <property type="entry name" value="Prot_kinase_dom"/>
</dbReference>
<protein>
    <submittedName>
        <fullName evidence="4">Fructosamine kinase family protein</fullName>
    </submittedName>
</protein>
<evidence type="ECO:0000256" key="1">
    <source>
        <dbReference type="ARBA" id="ARBA00009460"/>
    </source>
</evidence>
<evidence type="ECO:0000259" key="3">
    <source>
        <dbReference type="PROSITE" id="PS50011"/>
    </source>
</evidence>
<dbReference type="PANTHER" id="PTHR12149">
    <property type="entry name" value="FRUCTOSAMINE 3 KINASE-RELATED PROTEIN"/>
    <property type="match status" value="1"/>
</dbReference>
<accession>A0A937A367</accession>
<dbReference type="Pfam" id="PF03881">
    <property type="entry name" value="Fructosamin_kin"/>
    <property type="match status" value="1"/>
</dbReference>
<evidence type="ECO:0000313" key="5">
    <source>
        <dbReference type="Proteomes" id="UP000651057"/>
    </source>
</evidence>
<dbReference type="PIRSF" id="PIRSF006221">
    <property type="entry name" value="Ketosamine-3-kinase"/>
    <property type="match status" value="1"/>
</dbReference>
<sequence length="283" mass="32693">MFSSELKEHFEKILQEEIIAVKPLSGGDINQVYQLITTVQSFAVKINSASRFPGMFRAESKGLQALWDSNTFVIPKVICFGELENSTFLILEYIDSKGKINNFWELFGRNLAMMHKKNQPYFGFEEDNYIGSLPQYNKSCDSASEFYITQRLEPQFRLAIQKGYSFSNLELFYTVVEDEIPVEKSSLLHGDLWSGNYMVTQNGMPCLIDPAVAYAPREMDIAMMHLFGGFDSTVFNSYTETFPLLENWKDRIPIWQLYYLLVHLNLFGGSYYQKVQNTMNTFS</sequence>
<keyword evidence="5" id="KW-1185">Reference proteome</keyword>
<feature type="domain" description="Protein kinase" evidence="3">
    <location>
        <begin position="18"/>
        <end position="283"/>
    </location>
</feature>
<proteinExistence type="inferred from homology"/>
<keyword evidence="2" id="KW-0808">Transferase</keyword>
<dbReference type="PROSITE" id="PS50011">
    <property type="entry name" value="PROTEIN_KINASE_DOM"/>
    <property type="match status" value="1"/>
</dbReference>
<dbReference type="SUPFAM" id="SSF56112">
    <property type="entry name" value="Protein kinase-like (PK-like)"/>
    <property type="match status" value="1"/>
</dbReference>
<organism evidence="4 5">
    <name type="scientific">Aquimarina mytili</name>
    <dbReference type="NCBI Taxonomy" id="874423"/>
    <lineage>
        <taxon>Bacteria</taxon>
        <taxon>Pseudomonadati</taxon>
        <taxon>Bacteroidota</taxon>
        <taxon>Flavobacteriia</taxon>
        <taxon>Flavobacteriales</taxon>
        <taxon>Flavobacteriaceae</taxon>
        <taxon>Aquimarina</taxon>
    </lineage>
</organism>